<proteinExistence type="predicted"/>
<dbReference type="EMBL" id="BMES01000001">
    <property type="protein sequence ID" value="GGH16565.1"/>
    <property type="molecule type" value="Genomic_DNA"/>
</dbReference>
<evidence type="ECO:0000313" key="2">
    <source>
        <dbReference type="EMBL" id="GGH16565.1"/>
    </source>
</evidence>
<feature type="region of interest" description="Disordered" evidence="1">
    <location>
        <begin position="1"/>
        <end position="47"/>
    </location>
</feature>
<dbReference type="RefSeq" id="WP_188517239.1">
    <property type="nucleotide sequence ID" value="NZ_BMES01000001.1"/>
</dbReference>
<keyword evidence="3" id="KW-1185">Reference proteome</keyword>
<dbReference type="AlphaFoldDB" id="A0A917I6U2"/>
<dbReference type="Proteomes" id="UP000603912">
    <property type="component" value="Unassembled WGS sequence"/>
</dbReference>
<reference evidence="2" key="1">
    <citation type="journal article" date="2014" name="Int. J. Syst. Evol. Microbiol.">
        <title>Complete genome sequence of Corynebacterium casei LMG S-19264T (=DSM 44701T), isolated from a smear-ripened cheese.</title>
        <authorList>
            <consortium name="US DOE Joint Genome Institute (JGI-PGF)"/>
            <person name="Walter F."/>
            <person name="Albersmeier A."/>
            <person name="Kalinowski J."/>
            <person name="Ruckert C."/>
        </authorList>
    </citation>
    <scope>NUCLEOTIDE SEQUENCE</scope>
    <source>
        <strain evidence="2">CGMCC 1.12214</strain>
    </source>
</reference>
<organism evidence="2 3">
    <name type="scientific">Alsobacter metallidurans</name>
    <dbReference type="NCBI Taxonomy" id="340221"/>
    <lineage>
        <taxon>Bacteria</taxon>
        <taxon>Pseudomonadati</taxon>
        <taxon>Pseudomonadota</taxon>
        <taxon>Alphaproteobacteria</taxon>
        <taxon>Hyphomicrobiales</taxon>
        <taxon>Alsobacteraceae</taxon>
        <taxon>Alsobacter</taxon>
    </lineage>
</organism>
<gene>
    <name evidence="2" type="ORF">GCM10007036_17370</name>
</gene>
<reference evidence="2" key="2">
    <citation type="submission" date="2020-09" db="EMBL/GenBank/DDBJ databases">
        <authorList>
            <person name="Sun Q."/>
            <person name="Zhou Y."/>
        </authorList>
    </citation>
    <scope>NUCLEOTIDE SEQUENCE</scope>
    <source>
        <strain evidence="2">CGMCC 1.12214</strain>
    </source>
</reference>
<name>A0A917I6U2_9HYPH</name>
<comment type="caution">
    <text evidence="2">The sequence shown here is derived from an EMBL/GenBank/DDBJ whole genome shotgun (WGS) entry which is preliminary data.</text>
</comment>
<sequence length="72" mass="7874">MSRNGPGGSGRRRKFKVRMPDDGGPAPDAARPKAHALAPDDADDEERAENYLAEEAQRPFVPQVFLIKKPSS</sequence>
<evidence type="ECO:0000256" key="1">
    <source>
        <dbReference type="SAM" id="MobiDB-lite"/>
    </source>
</evidence>
<evidence type="ECO:0000313" key="3">
    <source>
        <dbReference type="Proteomes" id="UP000603912"/>
    </source>
</evidence>
<protein>
    <submittedName>
        <fullName evidence="2">Uncharacterized protein</fullName>
    </submittedName>
</protein>
<accession>A0A917I6U2</accession>